<evidence type="ECO:0000313" key="3">
    <source>
        <dbReference type="Proteomes" id="UP000051295"/>
    </source>
</evidence>
<dbReference type="SMART" id="SM00564">
    <property type="entry name" value="PQQ"/>
    <property type="match status" value="5"/>
</dbReference>
<reference evidence="2 3" key="1">
    <citation type="submission" date="2015-04" db="EMBL/GenBank/DDBJ databases">
        <title>The draft genome sequence of Roseovarius sp.R12b.</title>
        <authorList>
            <person name="Li G."/>
            <person name="Lai Q."/>
            <person name="Shao Z."/>
            <person name="Yan P."/>
        </authorList>
    </citation>
    <scope>NUCLEOTIDE SEQUENCE [LARGE SCALE GENOMIC DNA]</scope>
    <source>
        <strain evidence="2 3">R12B</strain>
    </source>
</reference>
<comment type="caution">
    <text evidence="2">The sequence shown here is derived from an EMBL/GenBank/DDBJ whole genome shotgun (WGS) entry which is preliminary data.</text>
</comment>
<dbReference type="PATRIC" id="fig|1641875.4.peg.207"/>
<dbReference type="InterPro" id="IPR011047">
    <property type="entry name" value="Quinoprotein_ADH-like_sf"/>
</dbReference>
<protein>
    <submittedName>
        <fullName evidence="2">Quinoprotein</fullName>
    </submittedName>
</protein>
<dbReference type="RefSeq" id="WP_057793635.1">
    <property type="nucleotide sequence ID" value="NZ_LAXJ01000010.1"/>
</dbReference>
<keyword evidence="3" id="KW-1185">Reference proteome</keyword>
<sequence>MKTLAGVIGLSALCLVAACTKKENILTGERLEVNEILQTEQGEPDLAPQTVSGSVPPLALPAARSNANWTQSIANARTRVAHPALRGAPQLAWTANIGQGDGRKSRITADPVVGGGRVFTLDSRAQVTAVSTAGQVIWTRDLVPENDGAIDGSGGGLAYDNGQLFVSSGFGLLTALDAATGQVQWQQNLRATGSGSPTVAGNLVYVVAGDELAWALDRTDGRIAWQMEARPDIQNVLGAPSPGISDKFVVFGFGSGEVQGAFLQGGLRRWTTQIAGRREGYSSGQIADTTGEPVIDGNTIFAGNHTGRTVALNLGNGERLWTAADGPLNRVWPAGDSIFLVSDRNELLRLAKSDGRRLWGVKLPFFTKSKPRKQARIFAHHGPIIAGGRLIIASSDGLMRFYDPTNGAALGQVQMPGGATTNPVVAGNTLYVVSSKGQLMAFR</sequence>
<dbReference type="AlphaFoldDB" id="A0A0T5NUP2"/>
<dbReference type="InterPro" id="IPR018391">
    <property type="entry name" value="PQQ_b-propeller_rpt"/>
</dbReference>
<feature type="domain" description="Pyrrolo-quinoline quinone repeat" evidence="1">
    <location>
        <begin position="125"/>
        <end position="359"/>
    </location>
</feature>
<proteinExistence type="predicted"/>
<dbReference type="EMBL" id="LAXJ01000010">
    <property type="protein sequence ID" value="KRS12367.1"/>
    <property type="molecule type" value="Genomic_DNA"/>
</dbReference>
<evidence type="ECO:0000259" key="1">
    <source>
        <dbReference type="Pfam" id="PF13360"/>
    </source>
</evidence>
<organism evidence="2 3">
    <name type="scientific">Roseovarius atlanticus</name>
    <dbReference type="NCBI Taxonomy" id="1641875"/>
    <lineage>
        <taxon>Bacteria</taxon>
        <taxon>Pseudomonadati</taxon>
        <taxon>Pseudomonadota</taxon>
        <taxon>Alphaproteobacteria</taxon>
        <taxon>Rhodobacterales</taxon>
        <taxon>Roseobacteraceae</taxon>
        <taxon>Roseovarius</taxon>
    </lineage>
</organism>
<feature type="domain" description="Pyrrolo-quinoline quinone repeat" evidence="1">
    <location>
        <begin position="383"/>
        <end position="442"/>
    </location>
</feature>
<name>A0A0T5NUP2_9RHOB</name>
<dbReference type="Proteomes" id="UP000051295">
    <property type="component" value="Unassembled WGS sequence"/>
</dbReference>
<accession>A0A0T5NUP2</accession>
<dbReference type="SUPFAM" id="SSF50998">
    <property type="entry name" value="Quinoprotein alcohol dehydrogenase-like"/>
    <property type="match status" value="1"/>
</dbReference>
<dbReference type="Pfam" id="PF13360">
    <property type="entry name" value="PQQ_2"/>
    <property type="match status" value="2"/>
</dbReference>
<dbReference type="STRING" id="1641875.XM53_12085"/>
<dbReference type="Gene3D" id="2.130.10.10">
    <property type="entry name" value="YVTN repeat-like/Quinoprotein amine dehydrogenase"/>
    <property type="match status" value="1"/>
</dbReference>
<dbReference type="PROSITE" id="PS51257">
    <property type="entry name" value="PROKAR_LIPOPROTEIN"/>
    <property type="match status" value="1"/>
</dbReference>
<dbReference type="InterPro" id="IPR015943">
    <property type="entry name" value="WD40/YVTN_repeat-like_dom_sf"/>
</dbReference>
<gene>
    <name evidence="2" type="ORF">XM53_12085</name>
</gene>
<evidence type="ECO:0000313" key="2">
    <source>
        <dbReference type="EMBL" id="KRS12367.1"/>
    </source>
</evidence>
<dbReference type="InterPro" id="IPR002372">
    <property type="entry name" value="PQQ_rpt_dom"/>
</dbReference>
<dbReference type="PANTHER" id="PTHR34512">
    <property type="entry name" value="CELL SURFACE PROTEIN"/>
    <property type="match status" value="1"/>
</dbReference>
<dbReference type="PANTHER" id="PTHR34512:SF30">
    <property type="entry name" value="OUTER MEMBRANE PROTEIN ASSEMBLY FACTOR BAMB"/>
    <property type="match status" value="1"/>
</dbReference>